<evidence type="ECO:0000256" key="5">
    <source>
        <dbReference type="ARBA" id="ARBA00022777"/>
    </source>
</evidence>
<keyword evidence="4 8" id="KW-0808">Transferase</keyword>
<dbReference type="Pfam" id="PF02518">
    <property type="entry name" value="HATPase_c"/>
    <property type="match status" value="1"/>
</dbReference>
<keyword evidence="6" id="KW-0902">Two-component regulatory system</keyword>
<keyword evidence="3" id="KW-0597">Phosphoprotein</keyword>
<name>A0A645FTD9_9ZZZZ</name>
<dbReference type="InterPro" id="IPR003594">
    <property type="entry name" value="HATPase_dom"/>
</dbReference>
<dbReference type="FunFam" id="3.30.565.10:FF:000006">
    <property type="entry name" value="Sensor histidine kinase WalK"/>
    <property type="match status" value="1"/>
</dbReference>
<evidence type="ECO:0000313" key="8">
    <source>
        <dbReference type="EMBL" id="MPN17721.1"/>
    </source>
</evidence>
<dbReference type="InterPro" id="IPR005467">
    <property type="entry name" value="His_kinase_dom"/>
</dbReference>
<dbReference type="InterPro" id="IPR036890">
    <property type="entry name" value="HATPase_C_sf"/>
</dbReference>
<evidence type="ECO:0000256" key="1">
    <source>
        <dbReference type="ARBA" id="ARBA00000085"/>
    </source>
</evidence>
<protein>
    <recommendedName>
        <fullName evidence="2">histidine kinase</fullName>
        <ecNumber evidence="2">2.7.13.3</ecNumber>
    </recommendedName>
</protein>
<dbReference type="CDD" id="cd00075">
    <property type="entry name" value="HATPase"/>
    <property type="match status" value="1"/>
</dbReference>
<feature type="domain" description="Histidine kinase" evidence="7">
    <location>
        <begin position="1"/>
        <end position="192"/>
    </location>
</feature>
<dbReference type="GO" id="GO:0016036">
    <property type="term" value="P:cellular response to phosphate starvation"/>
    <property type="evidence" value="ECO:0007669"/>
    <property type="project" value="TreeGrafter"/>
</dbReference>
<dbReference type="Gene3D" id="3.30.565.10">
    <property type="entry name" value="Histidine kinase-like ATPase, C-terminal domain"/>
    <property type="match status" value="1"/>
</dbReference>
<organism evidence="8">
    <name type="scientific">bioreactor metagenome</name>
    <dbReference type="NCBI Taxonomy" id="1076179"/>
    <lineage>
        <taxon>unclassified sequences</taxon>
        <taxon>metagenomes</taxon>
        <taxon>ecological metagenomes</taxon>
    </lineage>
</organism>
<dbReference type="PANTHER" id="PTHR45453">
    <property type="entry name" value="PHOSPHATE REGULON SENSOR PROTEIN PHOR"/>
    <property type="match status" value="1"/>
</dbReference>
<evidence type="ECO:0000256" key="2">
    <source>
        <dbReference type="ARBA" id="ARBA00012438"/>
    </source>
</evidence>
<gene>
    <name evidence="8" type="primary">resE_36</name>
    <name evidence="8" type="ORF">SDC9_165076</name>
</gene>
<accession>A0A645FTD9</accession>
<sequence>MEADTVREFVGDIGEEADRLTRISEKLLTLTRLDSAPAPSPEPVDIKQVAEKVCHMLKPLSDAVNVTVERRLEEGCIVPANADDIYQVAFNLIENAIKYNLPGGSVIVTLTRTETVAELRVEDTGVGIPEEDMPRIFDRFYRVDKARSRAAGGTGLGLSIVRDTVRQHGGVVSACQRSPDGTCFTVVLPLWEGEKGGRAL</sequence>
<dbReference type="InterPro" id="IPR004358">
    <property type="entry name" value="Sig_transdc_His_kin-like_C"/>
</dbReference>
<dbReference type="InterPro" id="IPR050351">
    <property type="entry name" value="BphY/WalK/GraS-like"/>
</dbReference>
<evidence type="ECO:0000256" key="4">
    <source>
        <dbReference type="ARBA" id="ARBA00022679"/>
    </source>
</evidence>
<dbReference type="AlphaFoldDB" id="A0A645FTD9"/>
<dbReference type="GO" id="GO:0000155">
    <property type="term" value="F:phosphorelay sensor kinase activity"/>
    <property type="evidence" value="ECO:0007669"/>
    <property type="project" value="TreeGrafter"/>
</dbReference>
<dbReference type="GO" id="GO:0005886">
    <property type="term" value="C:plasma membrane"/>
    <property type="evidence" value="ECO:0007669"/>
    <property type="project" value="TreeGrafter"/>
</dbReference>
<evidence type="ECO:0000259" key="7">
    <source>
        <dbReference type="PROSITE" id="PS50109"/>
    </source>
</evidence>
<dbReference type="EC" id="2.7.13.3" evidence="2"/>
<dbReference type="PRINTS" id="PR00344">
    <property type="entry name" value="BCTRLSENSOR"/>
</dbReference>
<keyword evidence="5 8" id="KW-0418">Kinase</keyword>
<reference evidence="8" key="1">
    <citation type="submission" date="2019-08" db="EMBL/GenBank/DDBJ databases">
        <authorList>
            <person name="Kucharzyk K."/>
            <person name="Murdoch R.W."/>
            <person name="Higgins S."/>
            <person name="Loffler F."/>
        </authorList>
    </citation>
    <scope>NUCLEOTIDE SEQUENCE</scope>
</reference>
<dbReference type="GO" id="GO:0004721">
    <property type="term" value="F:phosphoprotein phosphatase activity"/>
    <property type="evidence" value="ECO:0007669"/>
    <property type="project" value="TreeGrafter"/>
</dbReference>
<evidence type="ECO:0000256" key="6">
    <source>
        <dbReference type="ARBA" id="ARBA00023012"/>
    </source>
</evidence>
<dbReference type="PANTHER" id="PTHR45453:SF1">
    <property type="entry name" value="PHOSPHATE REGULON SENSOR PROTEIN PHOR"/>
    <property type="match status" value="1"/>
</dbReference>
<comment type="catalytic activity">
    <reaction evidence="1">
        <text>ATP + protein L-histidine = ADP + protein N-phospho-L-histidine.</text>
        <dbReference type="EC" id="2.7.13.3"/>
    </reaction>
</comment>
<dbReference type="SUPFAM" id="SSF55874">
    <property type="entry name" value="ATPase domain of HSP90 chaperone/DNA topoisomerase II/histidine kinase"/>
    <property type="match status" value="1"/>
</dbReference>
<dbReference type="EMBL" id="VSSQ01064908">
    <property type="protein sequence ID" value="MPN17721.1"/>
    <property type="molecule type" value="Genomic_DNA"/>
</dbReference>
<comment type="caution">
    <text evidence="8">The sequence shown here is derived from an EMBL/GenBank/DDBJ whole genome shotgun (WGS) entry which is preliminary data.</text>
</comment>
<dbReference type="SMART" id="SM00387">
    <property type="entry name" value="HATPase_c"/>
    <property type="match status" value="1"/>
</dbReference>
<evidence type="ECO:0000256" key="3">
    <source>
        <dbReference type="ARBA" id="ARBA00022553"/>
    </source>
</evidence>
<dbReference type="PROSITE" id="PS50109">
    <property type="entry name" value="HIS_KIN"/>
    <property type="match status" value="1"/>
</dbReference>
<proteinExistence type="predicted"/>